<dbReference type="InterPro" id="IPR008257">
    <property type="entry name" value="Pept_M19"/>
</dbReference>
<dbReference type="GO" id="GO:0006508">
    <property type="term" value="P:proteolysis"/>
    <property type="evidence" value="ECO:0007669"/>
    <property type="project" value="UniProtKB-KW"/>
</dbReference>
<dbReference type="GO" id="GO:0070573">
    <property type="term" value="F:metallodipeptidase activity"/>
    <property type="evidence" value="ECO:0007669"/>
    <property type="project" value="InterPro"/>
</dbReference>
<keyword evidence="1" id="KW-0224">Dipeptidase</keyword>
<proteinExistence type="inferred from homology"/>
<keyword evidence="1" id="KW-0378">Hydrolase</keyword>
<dbReference type="Proteomes" id="UP000689129">
    <property type="component" value="Unassembled WGS sequence"/>
</dbReference>
<feature type="transmembrane region" description="Helical" evidence="3">
    <location>
        <begin position="91"/>
        <end position="112"/>
    </location>
</feature>
<evidence type="ECO:0000256" key="3">
    <source>
        <dbReference type="SAM" id="Phobius"/>
    </source>
</evidence>
<keyword evidence="1" id="KW-0482">Metalloprotease</keyword>
<dbReference type="OrthoDB" id="445695at2759"/>
<keyword evidence="3" id="KW-0812">Transmembrane</keyword>
<dbReference type="EMBL" id="JAEMWZ010000283">
    <property type="protein sequence ID" value="KAG7127885.1"/>
    <property type="molecule type" value="Genomic_DNA"/>
</dbReference>
<dbReference type="CDD" id="cd01301">
    <property type="entry name" value="rDP_like"/>
    <property type="match status" value="1"/>
</dbReference>
<comment type="similarity">
    <text evidence="1">Belongs to the metallo-dependent hydrolases superfamily. Peptidase M19 family.</text>
</comment>
<protein>
    <recommendedName>
        <fullName evidence="1">Dipeptidase</fullName>
        <ecNumber evidence="1">3.4.13.19</ecNumber>
    </recommendedName>
</protein>
<comment type="catalytic activity">
    <reaction evidence="1">
        <text>an L-aminoacyl-L-amino acid + H2O = 2 an L-alpha-amino acid</text>
        <dbReference type="Rhea" id="RHEA:48940"/>
        <dbReference type="ChEBI" id="CHEBI:15377"/>
        <dbReference type="ChEBI" id="CHEBI:59869"/>
        <dbReference type="ChEBI" id="CHEBI:77460"/>
        <dbReference type="EC" id="3.4.13.19"/>
    </reaction>
</comment>
<feature type="region of interest" description="Disordered" evidence="2">
    <location>
        <begin position="510"/>
        <end position="532"/>
    </location>
</feature>
<keyword evidence="3" id="KW-0472">Membrane</keyword>
<dbReference type="GO" id="GO:0046872">
    <property type="term" value="F:metal ion binding"/>
    <property type="evidence" value="ECO:0007669"/>
    <property type="project" value="UniProtKB-UniRule"/>
</dbReference>
<reference evidence="4" key="1">
    <citation type="journal article" date="2021" name="Mol. Plant Pathol.">
        <title>A 20-kb lineage-specific genomic region tames virulence in pathogenic amphidiploid Verticillium longisporum.</title>
        <authorList>
            <person name="Harting R."/>
            <person name="Starke J."/>
            <person name="Kusch H."/>
            <person name="Poggeler S."/>
            <person name="Maurus I."/>
            <person name="Schluter R."/>
            <person name="Landesfeind M."/>
            <person name="Bulla I."/>
            <person name="Nowrousian M."/>
            <person name="de Jonge R."/>
            <person name="Stahlhut G."/>
            <person name="Hoff K.J."/>
            <person name="Asshauer K.P."/>
            <person name="Thurmer A."/>
            <person name="Stanke M."/>
            <person name="Daniel R."/>
            <person name="Morgenstern B."/>
            <person name="Thomma B.P.H.J."/>
            <person name="Kronstad J.W."/>
            <person name="Braus-Stromeyer S.A."/>
            <person name="Braus G.H."/>
        </authorList>
    </citation>
    <scope>NUCLEOTIDE SEQUENCE</scope>
    <source>
        <strain evidence="4">Vl32</strain>
    </source>
</reference>
<evidence type="ECO:0000256" key="2">
    <source>
        <dbReference type="SAM" id="MobiDB-lite"/>
    </source>
</evidence>
<keyword evidence="3" id="KW-1133">Transmembrane helix</keyword>
<dbReference type="AlphaFoldDB" id="A0A8I2ZE65"/>
<dbReference type="PANTHER" id="PTHR10443">
    <property type="entry name" value="MICROSOMAL DIPEPTIDASE"/>
    <property type="match status" value="1"/>
</dbReference>
<dbReference type="PANTHER" id="PTHR10443:SF12">
    <property type="entry name" value="DIPEPTIDASE"/>
    <property type="match status" value="1"/>
</dbReference>
<accession>A0A8I2ZE65</accession>
<dbReference type="PROSITE" id="PS51365">
    <property type="entry name" value="RENAL_DIPEPTIDASE_2"/>
    <property type="match status" value="1"/>
</dbReference>
<keyword evidence="1" id="KW-0479">Metal-binding</keyword>
<keyword evidence="1" id="KW-0645">Protease</keyword>
<feature type="compositionally biased region" description="Basic and acidic residues" evidence="2">
    <location>
        <begin position="514"/>
        <end position="532"/>
    </location>
</feature>
<gene>
    <name evidence="4" type="ORF">HYQ45_012264</name>
</gene>
<evidence type="ECO:0000313" key="4">
    <source>
        <dbReference type="EMBL" id="KAG7127885.1"/>
    </source>
</evidence>
<name>A0A8I2ZE65_VERLO</name>
<dbReference type="Pfam" id="PF01244">
    <property type="entry name" value="Peptidase_M19"/>
    <property type="match status" value="1"/>
</dbReference>
<keyword evidence="1" id="KW-0862">Zinc</keyword>
<dbReference type="EC" id="3.4.13.19" evidence="1"/>
<sequence>MDSQAALVITLLGSVQYSSSATLIFELDISLYDIWFVLKARVSMAQHKYHRLNRAEDQSMLGSVESHYPKESGDDEFVPDPKARSLTIKRLIAAIVIVLVLGLSISKPLAFWCHKTRHGPITYEDRAQKILKETPLIDGHNDLPILVRFLYNNHIYGRNFTEPFENGGMYGQVDLPRLKEGLNGGAFWSVFTPCPADGSDFSDDNYAPSIQMTLQQIDLITRIKDAYPDVFSPTVNSSTALKAFKNGQLISPLGVEGLHQIGNSAANLRTYYNLGVRYSTLTHNCHNKFADAAILENPLRKAEPYWHGVSPLGRRLVNEMNRLGMFVDLSHVSEDTMVDVLGGNETWTGSKAPVIFSHSSAYSVCPHPRNVKDHVLHLVKERNSLVMVNFSPDFISCVDAGHENGLPDSVPENANLDQVVKHILHIGNLIGFDHVGLGSDFDGIPTTPTGLEDVSKFPALVAELLKQGVSDQDVSKVVGGNLLRVWKEVDTTALKLQAAGEPILEDDLPSLRFEGADSKDPKSGAKLGWDRR</sequence>
<evidence type="ECO:0000256" key="1">
    <source>
        <dbReference type="RuleBase" id="RU341113"/>
    </source>
</evidence>
<comment type="cofactor">
    <cofactor evidence="1">
        <name>Zn(2+)</name>
        <dbReference type="ChEBI" id="CHEBI:29105"/>
    </cofactor>
</comment>
<organism evidence="4 5">
    <name type="scientific">Verticillium longisporum</name>
    <name type="common">Verticillium dahliae var. longisporum</name>
    <dbReference type="NCBI Taxonomy" id="100787"/>
    <lineage>
        <taxon>Eukaryota</taxon>
        <taxon>Fungi</taxon>
        <taxon>Dikarya</taxon>
        <taxon>Ascomycota</taxon>
        <taxon>Pezizomycotina</taxon>
        <taxon>Sordariomycetes</taxon>
        <taxon>Hypocreomycetidae</taxon>
        <taxon>Glomerellales</taxon>
        <taxon>Plectosphaerellaceae</taxon>
        <taxon>Verticillium</taxon>
    </lineage>
</organism>
<evidence type="ECO:0000313" key="5">
    <source>
        <dbReference type="Proteomes" id="UP000689129"/>
    </source>
</evidence>
<comment type="caution">
    <text evidence="4">The sequence shown here is derived from an EMBL/GenBank/DDBJ whole genome shotgun (WGS) entry which is preliminary data.</text>
</comment>